<dbReference type="Pfam" id="PF00072">
    <property type="entry name" value="Response_reg"/>
    <property type="match status" value="1"/>
</dbReference>
<accession>A0A504J1D3</accession>
<dbReference type="InterPro" id="IPR001789">
    <property type="entry name" value="Sig_transdc_resp-reg_receiver"/>
</dbReference>
<dbReference type="RefSeq" id="WP_140594982.1">
    <property type="nucleotide sequence ID" value="NZ_VFWZ01000005.1"/>
</dbReference>
<dbReference type="InterPro" id="IPR046947">
    <property type="entry name" value="LytR-like"/>
</dbReference>
<dbReference type="PROSITE" id="PS50110">
    <property type="entry name" value="RESPONSE_REGULATORY"/>
    <property type="match status" value="1"/>
</dbReference>
<dbReference type="SMART" id="SM00448">
    <property type="entry name" value="REC"/>
    <property type="match status" value="1"/>
</dbReference>
<dbReference type="OrthoDB" id="2168082at2"/>
<dbReference type="PROSITE" id="PS50930">
    <property type="entry name" value="HTH_LYTTR"/>
    <property type="match status" value="1"/>
</dbReference>
<dbReference type="PANTHER" id="PTHR37299:SF1">
    <property type="entry name" value="STAGE 0 SPORULATION PROTEIN A HOMOLOG"/>
    <property type="match status" value="1"/>
</dbReference>
<dbReference type="EMBL" id="VFWZ01000005">
    <property type="protein sequence ID" value="TPN84647.1"/>
    <property type="molecule type" value="Genomic_DNA"/>
</dbReference>
<feature type="domain" description="Response regulatory" evidence="2">
    <location>
        <begin position="3"/>
        <end position="116"/>
    </location>
</feature>
<dbReference type="PANTHER" id="PTHR37299">
    <property type="entry name" value="TRANSCRIPTIONAL REGULATOR-RELATED"/>
    <property type="match status" value="1"/>
</dbReference>
<proteinExistence type="predicted"/>
<evidence type="ECO:0000313" key="4">
    <source>
        <dbReference type="EMBL" id="TPN84647.1"/>
    </source>
</evidence>
<dbReference type="GO" id="GO:0000156">
    <property type="term" value="F:phosphorelay response regulator activity"/>
    <property type="evidence" value="ECO:0007669"/>
    <property type="project" value="InterPro"/>
</dbReference>
<evidence type="ECO:0000256" key="1">
    <source>
        <dbReference type="PROSITE-ProRule" id="PRU00169"/>
    </source>
</evidence>
<evidence type="ECO:0000259" key="2">
    <source>
        <dbReference type="PROSITE" id="PS50110"/>
    </source>
</evidence>
<evidence type="ECO:0000313" key="5">
    <source>
        <dbReference type="Proteomes" id="UP000315540"/>
    </source>
</evidence>
<dbReference type="AlphaFoldDB" id="A0A504J1D3"/>
<dbReference type="Gene3D" id="2.40.50.1020">
    <property type="entry name" value="LytTr DNA-binding domain"/>
    <property type="match status" value="1"/>
</dbReference>
<comment type="caution">
    <text evidence="4">The sequence shown here is derived from an EMBL/GenBank/DDBJ whole genome shotgun (WGS) entry which is preliminary data.</text>
</comment>
<name>A0A504J1D3_9FLAO</name>
<evidence type="ECO:0000259" key="3">
    <source>
        <dbReference type="PROSITE" id="PS50930"/>
    </source>
</evidence>
<dbReference type="SUPFAM" id="SSF52172">
    <property type="entry name" value="CheY-like"/>
    <property type="match status" value="1"/>
</dbReference>
<dbReference type="Pfam" id="PF04397">
    <property type="entry name" value="LytTR"/>
    <property type="match status" value="1"/>
</dbReference>
<feature type="modified residue" description="4-aspartylphosphate" evidence="1">
    <location>
        <position position="55"/>
    </location>
</feature>
<reference evidence="4 5" key="1">
    <citation type="submission" date="2019-06" db="EMBL/GenBank/DDBJ databases">
        <authorList>
            <person name="Meng X."/>
        </authorList>
    </citation>
    <scope>NUCLEOTIDE SEQUENCE [LARGE SCALE GENOMIC DNA]</scope>
    <source>
        <strain evidence="4 5">M625</strain>
    </source>
</reference>
<dbReference type="GO" id="GO:0003677">
    <property type="term" value="F:DNA binding"/>
    <property type="evidence" value="ECO:0007669"/>
    <property type="project" value="InterPro"/>
</dbReference>
<organism evidence="4 5">
    <name type="scientific">Aquimarina algicola</name>
    <dbReference type="NCBI Taxonomy" id="2589995"/>
    <lineage>
        <taxon>Bacteria</taxon>
        <taxon>Pseudomonadati</taxon>
        <taxon>Bacteroidota</taxon>
        <taxon>Flavobacteriia</taxon>
        <taxon>Flavobacteriales</taxon>
        <taxon>Flavobacteriaceae</taxon>
        <taxon>Aquimarina</taxon>
    </lineage>
</organism>
<dbReference type="SMART" id="SM00850">
    <property type="entry name" value="LytTR"/>
    <property type="match status" value="1"/>
</dbReference>
<dbReference type="Proteomes" id="UP000315540">
    <property type="component" value="Unassembled WGS sequence"/>
</dbReference>
<feature type="domain" description="HTH LytTR-type" evidence="3">
    <location>
        <begin position="139"/>
        <end position="242"/>
    </location>
</feature>
<gene>
    <name evidence="4" type="ORF">FHK87_17100</name>
</gene>
<dbReference type="InterPro" id="IPR011006">
    <property type="entry name" value="CheY-like_superfamily"/>
</dbReference>
<dbReference type="Gene3D" id="3.40.50.2300">
    <property type="match status" value="1"/>
</dbReference>
<sequence>MITSVLIDDEKASLDTLEWKIENYCPNIKVIDKIGDSRLAIDSIVKNRPDCIFLDVNMPKISGFDLIENLGDIESYIVLVTAYEEYALQAIKASVFDYLLKPVDKCDLISLTKKMQKDLVSKSLYRSNRIHNVSIEKKIGIQVKGLISFYELNEVIFLKAEGSYTRIFLTNNRMEMISKNLKETISLLPDNEVFFRVHNSYHINLNHITKYYKHQGGTLIMSNNESVSVSRCKKTEILKRIL</sequence>
<dbReference type="InterPro" id="IPR007492">
    <property type="entry name" value="LytTR_DNA-bd_dom"/>
</dbReference>
<keyword evidence="5" id="KW-1185">Reference proteome</keyword>
<keyword evidence="1" id="KW-0597">Phosphoprotein</keyword>
<protein>
    <submittedName>
        <fullName evidence="4">Response regulator transcription factor</fullName>
    </submittedName>
</protein>